<dbReference type="PANTHER" id="PTHR48111">
    <property type="entry name" value="REGULATOR OF RPOS"/>
    <property type="match status" value="1"/>
</dbReference>
<evidence type="ECO:0000256" key="7">
    <source>
        <dbReference type="ARBA" id="ARBA00023163"/>
    </source>
</evidence>
<protein>
    <submittedName>
        <fullName evidence="12">Response regulator</fullName>
    </submittedName>
</protein>
<comment type="subcellular location">
    <subcellularLocation>
        <location evidence="1">Cytoplasm</location>
    </subcellularLocation>
</comment>
<dbReference type="Pfam" id="PF00486">
    <property type="entry name" value="Trans_reg_C"/>
    <property type="match status" value="1"/>
</dbReference>
<evidence type="ECO:0000259" key="11">
    <source>
        <dbReference type="PROSITE" id="PS51755"/>
    </source>
</evidence>
<evidence type="ECO:0000256" key="3">
    <source>
        <dbReference type="ARBA" id="ARBA00022553"/>
    </source>
</evidence>
<dbReference type="Gene3D" id="1.10.10.10">
    <property type="entry name" value="Winged helix-like DNA-binding domain superfamily/Winged helix DNA-binding domain"/>
    <property type="match status" value="1"/>
</dbReference>
<dbReference type="Gene3D" id="6.10.250.690">
    <property type="match status" value="1"/>
</dbReference>
<dbReference type="Gene3D" id="3.40.50.2300">
    <property type="match status" value="1"/>
</dbReference>
<organism evidence="12 13">
    <name type="scientific">Azohydromonas lata</name>
    <dbReference type="NCBI Taxonomy" id="45677"/>
    <lineage>
        <taxon>Bacteria</taxon>
        <taxon>Pseudomonadati</taxon>
        <taxon>Pseudomonadota</taxon>
        <taxon>Betaproteobacteria</taxon>
        <taxon>Burkholderiales</taxon>
        <taxon>Sphaerotilaceae</taxon>
        <taxon>Azohydromonas</taxon>
    </lineage>
</organism>
<keyword evidence="2" id="KW-0963">Cytoplasm</keyword>
<dbReference type="Pfam" id="PF00072">
    <property type="entry name" value="Response_reg"/>
    <property type="match status" value="1"/>
</dbReference>
<accession>A0ABU5IKW6</accession>
<evidence type="ECO:0000259" key="10">
    <source>
        <dbReference type="PROSITE" id="PS50110"/>
    </source>
</evidence>
<evidence type="ECO:0000313" key="13">
    <source>
        <dbReference type="Proteomes" id="UP001293718"/>
    </source>
</evidence>
<keyword evidence="3 8" id="KW-0597">Phosphoprotein</keyword>
<dbReference type="CDD" id="cd17624">
    <property type="entry name" value="REC_OmpR_PmrA-like"/>
    <property type="match status" value="1"/>
</dbReference>
<dbReference type="SMART" id="SM00448">
    <property type="entry name" value="REC"/>
    <property type="match status" value="1"/>
</dbReference>
<evidence type="ECO:0000313" key="12">
    <source>
        <dbReference type="EMBL" id="MDZ5459538.1"/>
    </source>
</evidence>
<reference evidence="12 13" key="1">
    <citation type="submission" date="2023-11" db="EMBL/GenBank/DDBJ databases">
        <title>Draft genome of Azohydromonas lata strain H1 (DSM1123), a polyhydroxyalkanoate producer.</title>
        <authorList>
            <person name="Traversa D."/>
            <person name="D'Addabbo P."/>
            <person name="Pazzani C."/>
            <person name="Manzari C."/>
            <person name="Chiara M."/>
            <person name="Scrascia M."/>
        </authorList>
    </citation>
    <scope>NUCLEOTIDE SEQUENCE [LARGE SCALE GENOMIC DNA]</scope>
    <source>
        <strain evidence="12 13">H1</strain>
    </source>
</reference>
<sequence>MRVLLIEDDPLVASGIVAGLRLLGLTVDHVDTASKARAALAASDFDVCVLDLGLPDEDGMGVLARWRAQGVRIPVLVLTARDAVEHRVAGLHAGADDYLVKPFDLDELHARLHALLRRVSGRASDAIEHGALRLQASSGQAWLRAKPVELSRRELALLSTLLHNPGRILSADQLQDSLYGFGTEIESNAVNVHIHHLRRKLGAGIVETVRGLGYRLGRAEDVQ</sequence>
<dbReference type="InterPro" id="IPR001789">
    <property type="entry name" value="Sig_transdc_resp-reg_receiver"/>
</dbReference>
<comment type="caution">
    <text evidence="12">The sequence shown here is derived from an EMBL/GenBank/DDBJ whole genome shotgun (WGS) entry which is preliminary data.</text>
</comment>
<feature type="DNA-binding region" description="OmpR/PhoB-type" evidence="9">
    <location>
        <begin position="124"/>
        <end position="218"/>
    </location>
</feature>
<evidence type="ECO:0000256" key="9">
    <source>
        <dbReference type="PROSITE-ProRule" id="PRU01091"/>
    </source>
</evidence>
<evidence type="ECO:0000256" key="1">
    <source>
        <dbReference type="ARBA" id="ARBA00004496"/>
    </source>
</evidence>
<dbReference type="PANTHER" id="PTHR48111:SF35">
    <property type="entry name" value="TRANSCRIPTIONAL REGULATORY PROTEIN QSEB"/>
    <property type="match status" value="1"/>
</dbReference>
<evidence type="ECO:0000256" key="8">
    <source>
        <dbReference type="PROSITE-ProRule" id="PRU00169"/>
    </source>
</evidence>
<evidence type="ECO:0000256" key="2">
    <source>
        <dbReference type="ARBA" id="ARBA00022490"/>
    </source>
</evidence>
<feature type="domain" description="OmpR/PhoB-type" evidence="11">
    <location>
        <begin position="124"/>
        <end position="218"/>
    </location>
</feature>
<feature type="modified residue" description="4-aspartylphosphate" evidence="8">
    <location>
        <position position="51"/>
    </location>
</feature>
<dbReference type="InterPro" id="IPR036388">
    <property type="entry name" value="WH-like_DNA-bd_sf"/>
</dbReference>
<dbReference type="Proteomes" id="UP001293718">
    <property type="component" value="Unassembled WGS sequence"/>
</dbReference>
<dbReference type="InterPro" id="IPR011006">
    <property type="entry name" value="CheY-like_superfamily"/>
</dbReference>
<evidence type="ECO:0000256" key="5">
    <source>
        <dbReference type="ARBA" id="ARBA00023015"/>
    </source>
</evidence>
<name>A0ABU5IKW6_9BURK</name>
<dbReference type="PROSITE" id="PS51755">
    <property type="entry name" value="OMPR_PHOB"/>
    <property type="match status" value="1"/>
</dbReference>
<proteinExistence type="predicted"/>
<evidence type="ECO:0000256" key="4">
    <source>
        <dbReference type="ARBA" id="ARBA00023012"/>
    </source>
</evidence>
<keyword evidence="4" id="KW-0902">Two-component regulatory system</keyword>
<keyword evidence="6 9" id="KW-0238">DNA-binding</keyword>
<keyword evidence="7" id="KW-0804">Transcription</keyword>
<feature type="domain" description="Response regulatory" evidence="10">
    <location>
        <begin position="2"/>
        <end position="116"/>
    </location>
</feature>
<dbReference type="InterPro" id="IPR001867">
    <property type="entry name" value="OmpR/PhoB-type_DNA-bd"/>
</dbReference>
<evidence type="ECO:0000256" key="6">
    <source>
        <dbReference type="ARBA" id="ARBA00023125"/>
    </source>
</evidence>
<dbReference type="SMART" id="SM00862">
    <property type="entry name" value="Trans_reg_C"/>
    <property type="match status" value="1"/>
</dbReference>
<keyword evidence="5" id="KW-0805">Transcription regulation</keyword>
<dbReference type="InterPro" id="IPR039420">
    <property type="entry name" value="WalR-like"/>
</dbReference>
<gene>
    <name evidence="12" type="ORF">SM757_23440</name>
</gene>
<dbReference type="PROSITE" id="PS50110">
    <property type="entry name" value="RESPONSE_REGULATORY"/>
    <property type="match status" value="1"/>
</dbReference>
<dbReference type="SUPFAM" id="SSF52172">
    <property type="entry name" value="CheY-like"/>
    <property type="match status" value="1"/>
</dbReference>
<dbReference type="CDD" id="cd00383">
    <property type="entry name" value="trans_reg_C"/>
    <property type="match status" value="1"/>
</dbReference>
<dbReference type="RefSeq" id="WP_322467248.1">
    <property type="nucleotide sequence ID" value="NZ_JAXOJX010000045.1"/>
</dbReference>
<dbReference type="EMBL" id="JAXOJX010000045">
    <property type="protein sequence ID" value="MDZ5459538.1"/>
    <property type="molecule type" value="Genomic_DNA"/>
</dbReference>
<keyword evidence="13" id="KW-1185">Reference proteome</keyword>